<organism evidence="1 2">
    <name type="scientific">Bifidobacterium pseudolongum</name>
    <dbReference type="NCBI Taxonomy" id="1694"/>
    <lineage>
        <taxon>Bacteria</taxon>
        <taxon>Bacillati</taxon>
        <taxon>Actinomycetota</taxon>
        <taxon>Actinomycetes</taxon>
        <taxon>Bifidobacteriales</taxon>
        <taxon>Bifidobacteriaceae</taxon>
        <taxon>Bifidobacterium</taxon>
    </lineage>
</organism>
<evidence type="ECO:0000313" key="2">
    <source>
        <dbReference type="Proteomes" id="UP000306798"/>
    </source>
</evidence>
<sequence>MLQMPVYGEITRIEPKVLLGLSWRKLAACAVMGVVGGGVWLLLCGGALGLPFGGRVSTDLAMPVVSLVVAPAALWGWWRPKGLKPERYLVYVARHAMSPARLFMDGPARPVRAKRKPSVRERRR</sequence>
<proteinExistence type="predicted"/>
<dbReference type="EMBL" id="SSTF01000031">
    <property type="protein sequence ID" value="THG24282.1"/>
    <property type="molecule type" value="Genomic_DNA"/>
</dbReference>
<dbReference type="AlphaFoldDB" id="A0A248X6C4"/>
<name>A0A248X6C4_9BIFI</name>
<dbReference type="InterPro" id="IPR024414">
    <property type="entry name" value="Uncharacterised_PrgI"/>
</dbReference>
<comment type="caution">
    <text evidence="1">The sequence shown here is derived from an EMBL/GenBank/DDBJ whole genome shotgun (WGS) entry which is preliminary data.</text>
</comment>
<accession>A0A248X6C4</accession>
<dbReference type="Pfam" id="PF12666">
    <property type="entry name" value="PrgI"/>
    <property type="match status" value="1"/>
</dbReference>
<reference evidence="1 2" key="1">
    <citation type="submission" date="2019-04" db="EMBL/GenBank/DDBJ databases">
        <title>Microbes associate with the intestines of laboratory mice.</title>
        <authorList>
            <person name="Navarre W."/>
            <person name="Wong E."/>
            <person name="Huang K.C."/>
            <person name="Tropini C."/>
            <person name="Ng K."/>
            <person name="Yu B."/>
        </authorList>
    </citation>
    <scope>NUCLEOTIDE SEQUENCE [LARGE SCALE GENOMIC DNA]</scope>
    <source>
        <strain evidence="1 2">NM87_A27A</strain>
    </source>
</reference>
<evidence type="ECO:0000313" key="1">
    <source>
        <dbReference type="EMBL" id="THG24282.1"/>
    </source>
</evidence>
<gene>
    <name evidence="1" type="ORF">E5991_08600</name>
</gene>
<dbReference type="Proteomes" id="UP000306798">
    <property type="component" value="Unassembled WGS sequence"/>
</dbReference>
<protein>
    <submittedName>
        <fullName evidence="1">PrgI family protein</fullName>
    </submittedName>
</protein>